<evidence type="ECO:0000256" key="1">
    <source>
        <dbReference type="ARBA" id="ARBA00022574"/>
    </source>
</evidence>
<reference evidence="7" key="2">
    <citation type="submission" date="2024-10" db="UniProtKB">
        <authorList>
            <consortium name="EnsemblProtists"/>
        </authorList>
    </citation>
    <scope>IDENTIFICATION</scope>
</reference>
<dbReference type="GO" id="GO:0006281">
    <property type="term" value="P:DNA repair"/>
    <property type="evidence" value="ECO:0007669"/>
    <property type="project" value="TreeGrafter"/>
</dbReference>
<dbReference type="HOGENOM" id="CLU_004219_3_0_1"/>
<keyword evidence="1 3" id="KW-0853">WD repeat</keyword>
<dbReference type="Pfam" id="PF12341">
    <property type="entry name" value="Mcl1_mid"/>
    <property type="match status" value="2"/>
</dbReference>
<reference evidence="8" key="1">
    <citation type="journal article" date="2013" name="Nature">
        <title>Pan genome of the phytoplankton Emiliania underpins its global distribution.</title>
        <authorList>
            <person name="Read B.A."/>
            <person name="Kegel J."/>
            <person name="Klute M.J."/>
            <person name="Kuo A."/>
            <person name="Lefebvre S.C."/>
            <person name="Maumus F."/>
            <person name="Mayer C."/>
            <person name="Miller J."/>
            <person name="Monier A."/>
            <person name="Salamov A."/>
            <person name="Young J."/>
            <person name="Aguilar M."/>
            <person name="Claverie J.M."/>
            <person name="Frickenhaus S."/>
            <person name="Gonzalez K."/>
            <person name="Herman E.K."/>
            <person name="Lin Y.C."/>
            <person name="Napier J."/>
            <person name="Ogata H."/>
            <person name="Sarno A.F."/>
            <person name="Shmutz J."/>
            <person name="Schroeder D."/>
            <person name="de Vargas C."/>
            <person name="Verret F."/>
            <person name="von Dassow P."/>
            <person name="Valentin K."/>
            <person name="Van de Peer Y."/>
            <person name="Wheeler G."/>
            <person name="Dacks J.B."/>
            <person name="Delwiche C.F."/>
            <person name="Dyhrman S.T."/>
            <person name="Glockner G."/>
            <person name="John U."/>
            <person name="Richards T."/>
            <person name="Worden A.Z."/>
            <person name="Zhang X."/>
            <person name="Grigoriev I.V."/>
            <person name="Allen A.E."/>
            <person name="Bidle K."/>
            <person name="Borodovsky M."/>
            <person name="Bowler C."/>
            <person name="Brownlee C."/>
            <person name="Cock J.M."/>
            <person name="Elias M."/>
            <person name="Gladyshev V.N."/>
            <person name="Groth M."/>
            <person name="Guda C."/>
            <person name="Hadaegh A."/>
            <person name="Iglesias-Rodriguez M.D."/>
            <person name="Jenkins J."/>
            <person name="Jones B.M."/>
            <person name="Lawson T."/>
            <person name="Leese F."/>
            <person name="Lindquist E."/>
            <person name="Lobanov A."/>
            <person name="Lomsadze A."/>
            <person name="Malik S.B."/>
            <person name="Marsh M.E."/>
            <person name="Mackinder L."/>
            <person name="Mock T."/>
            <person name="Mueller-Roeber B."/>
            <person name="Pagarete A."/>
            <person name="Parker M."/>
            <person name="Probert I."/>
            <person name="Quesneville H."/>
            <person name="Raines C."/>
            <person name="Rensing S.A."/>
            <person name="Riano-Pachon D.M."/>
            <person name="Richier S."/>
            <person name="Rokitta S."/>
            <person name="Shiraiwa Y."/>
            <person name="Soanes D.M."/>
            <person name="van der Giezen M."/>
            <person name="Wahlund T.M."/>
            <person name="Williams B."/>
            <person name="Wilson W."/>
            <person name="Wolfe G."/>
            <person name="Wurch L.L."/>
        </authorList>
    </citation>
    <scope>NUCLEOTIDE SEQUENCE</scope>
</reference>
<organism evidence="7 8">
    <name type="scientific">Emiliania huxleyi (strain CCMP1516)</name>
    <dbReference type="NCBI Taxonomy" id="280463"/>
    <lineage>
        <taxon>Eukaryota</taxon>
        <taxon>Haptista</taxon>
        <taxon>Haptophyta</taxon>
        <taxon>Prymnesiophyceae</taxon>
        <taxon>Isochrysidales</taxon>
        <taxon>Noelaerhabdaceae</taxon>
        <taxon>Emiliania</taxon>
    </lineage>
</organism>
<feature type="compositionally biased region" description="Gly residues" evidence="4">
    <location>
        <begin position="742"/>
        <end position="751"/>
    </location>
</feature>
<dbReference type="InterPro" id="IPR015943">
    <property type="entry name" value="WD40/YVTN_repeat-like_dom_sf"/>
</dbReference>
<dbReference type="STRING" id="2903.R1ENY3"/>
<dbReference type="GO" id="GO:0003682">
    <property type="term" value="F:chromatin binding"/>
    <property type="evidence" value="ECO:0007669"/>
    <property type="project" value="TreeGrafter"/>
</dbReference>
<feature type="compositionally biased region" description="Basic and acidic residues" evidence="4">
    <location>
        <begin position="327"/>
        <end position="338"/>
    </location>
</feature>
<dbReference type="PANTHER" id="PTHR19932">
    <property type="entry name" value="WD REPEAT AND HMG-BOX DNA BINDING PROTEIN"/>
    <property type="match status" value="1"/>
</dbReference>
<dbReference type="InterPro" id="IPR001680">
    <property type="entry name" value="WD40_rpt"/>
</dbReference>
<evidence type="ECO:0000256" key="4">
    <source>
        <dbReference type="SAM" id="MobiDB-lite"/>
    </source>
</evidence>
<dbReference type="PROSITE" id="PS00678">
    <property type="entry name" value="WD_REPEATS_1"/>
    <property type="match status" value="1"/>
</dbReference>
<dbReference type="PANTHER" id="PTHR19932:SF10">
    <property type="entry name" value="WD REPEAT AND HMG-BOX DNA-BINDING PROTEIN 1"/>
    <property type="match status" value="1"/>
</dbReference>
<dbReference type="Pfam" id="PF24817">
    <property type="entry name" value="WD40_WDHD1_1st"/>
    <property type="match status" value="1"/>
</dbReference>
<protein>
    <recommendedName>
        <fullName evidence="9">Minichromosome loss protein Mcl1 middle region domain-containing protein</fullName>
    </recommendedName>
</protein>
<dbReference type="Proteomes" id="UP000013827">
    <property type="component" value="Unassembled WGS sequence"/>
</dbReference>
<evidence type="ECO:0008006" key="9">
    <source>
        <dbReference type="Google" id="ProtNLM"/>
    </source>
</evidence>
<evidence type="ECO:0000259" key="5">
    <source>
        <dbReference type="Pfam" id="PF12341"/>
    </source>
</evidence>
<dbReference type="GO" id="GO:0006261">
    <property type="term" value="P:DNA-templated DNA replication"/>
    <property type="evidence" value="ECO:0007669"/>
    <property type="project" value="TreeGrafter"/>
</dbReference>
<dbReference type="SUPFAM" id="SSF50978">
    <property type="entry name" value="WD40 repeat-like"/>
    <property type="match status" value="1"/>
</dbReference>
<evidence type="ECO:0000313" key="8">
    <source>
        <dbReference type="Proteomes" id="UP000013827"/>
    </source>
</evidence>
<evidence type="ECO:0000259" key="6">
    <source>
        <dbReference type="Pfam" id="PF24817"/>
    </source>
</evidence>
<dbReference type="Gene3D" id="2.130.10.10">
    <property type="entry name" value="YVTN repeat-like/Quinoprotein amine dehydrogenase"/>
    <property type="match status" value="2"/>
</dbReference>
<dbReference type="GO" id="GO:0043596">
    <property type="term" value="C:nuclear replication fork"/>
    <property type="evidence" value="ECO:0007669"/>
    <property type="project" value="TreeGrafter"/>
</dbReference>
<feature type="region of interest" description="Disordered" evidence="4">
    <location>
        <begin position="709"/>
        <end position="751"/>
    </location>
</feature>
<dbReference type="KEGG" id="ehx:EMIHUDRAFT_450583"/>
<dbReference type="InterPro" id="IPR057646">
    <property type="entry name" value="WD40_WDHD1_1st"/>
</dbReference>
<keyword evidence="8" id="KW-1185">Reference proteome</keyword>
<feature type="region of interest" description="Disordered" evidence="4">
    <location>
        <begin position="295"/>
        <end position="339"/>
    </location>
</feature>
<feature type="domain" description="WDHD1/CFT4 second beta-propeller" evidence="5">
    <location>
        <begin position="570"/>
        <end position="611"/>
    </location>
</feature>
<proteinExistence type="predicted"/>
<dbReference type="SMART" id="SM00320">
    <property type="entry name" value="WD40"/>
    <property type="match status" value="5"/>
</dbReference>
<accession>A0A0D3JMF6</accession>
<dbReference type="GeneID" id="17270238"/>
<evidence type="ECO:0000256" key="3">
    <source>
        <dbReference type="PROSITE-ProRule" id="PRU00221"/>
    </source>
</evidence>
<feature type="domain" description="WDHD1 first WD40" evidence="6">
    <location>
        <begin position="10"/>
        <end position="288"/>
    </location>
</feature>
<dbReference type="AlphaFoldDB" id="A0A0D3JMF6"/>
<dbReference type="PROSITE" id="PS50294">
    <property type="entry name" value="WD_REPEATS_REGION"/>
    <property type="match status" value="1"/>
</dbReference>
<dbReference type="InterPro" id="IPR022100">
    <property type="entry name" value="WDHD1/CFT4_beta-prop_2nd"/>
</dbReference>
<dbReference type="PROSITE" id="PS50082">
    <property type="entry name" value="WD_REPEATS_2"/>
    <property type="match status" value="1"/>
</dbReference>
<dbReference type="EnsemblProtists" id="EOD24691">
    <property type="protein sequence ID" value="EOD24691"/>
    <property type="gene ID" value="EMIHUDRAFT_450583"/>
</dbReference>
<feature type="repeat" description="WD" evidence="3">
    <location>
        <begin position="141"/>
        <end position="182"/>
    </location>
</feature>
<dbReference type="PaxDb" id="2903-EOD24691"/>
<dbReference type="GO" id="GO:0000278">
    <property type="term" value="P:mitotic cell cycle"/>
    <property type="evidence" value="ECO:0007669"/>
    <property type="project" value="TreeGrafter"/>
</dbReference>
<dbReference type="OMA" id="WIAGKIN"/>
<dbReference type="InterPro" id="IPR019775">
    <property type="entry name" value="WD40_repeat_CS"/>
</dbReference>
<dbReference type="eggNOG" id="KOG1274">
    <property type="taxonomic scope" value="Eukaryota"/>
</dbReference>
<evidence type="ECO:0000313" key="7">
    <source>
        <dbReference type="EnsemblProtists" id="EOD24691"/>
    </source>
</evidence>
<keyword evidence="2" id="KW-0677">Repeat</keyword>
<dbReference type="RefSeq" id="XP_005777120.1">
    <property type="nucleotide sequence ID" value="XM_005777063.1"/>
</dbReference>
<name>A0A0D3JMF6_EMIH1</name>
<dbReference type="InterPro" id="IPR036322">
    <property type="entry name" value="WD40_repeat_dom_sf"/>
</dbReference>
<sequence>MPLDKGVHLKCAHTEGRGAISYAPDGRHIVTCGEDTFVKIFEAEELSAEPRTLEIHDAPVTALAMDRKGARVVTGTDAHIASVFSYPSGEGMRMLTRMQSAVRCIALDPKGRIAAVGAEDGAIRMCMVNASGAGASQFVSVKGHTDSVLCLAFDPKGEYLASSSADGTVRIWDIRDDPTTVKTLSVCGRVLPGSAQQLGVCWHPQGETLAVPKGAGAILLDRGTWEETATFESGGAGKDGHSRDIFVWDAACGESLDRHRGDATPCGLCWSPTANTLCFLDDSGQLGIWSQPVPAHYPPPGSTPAAAAGGEEGGDESKGGRRRLRKVVHDSDDGGFSDHDDDEAVEAAMLAAQLKMHGTHGPQPPAASEPRRSACPPRQNLTGMVLSRDENTYSAIEVEFNDATKHRTMRLTDHYGFSMAALDEAAVLFASRSNHGKTRNPSTVVYRPLASWAPNSDWQVQLEKGEEAVAVAVGHKFALVATSARYLRVYSHTGAPRSLLCHGGPLVALAASRGLAALALLVTLYDLREPARPVRLASELLPLSPGATLDWVGFSEAGALSTVDSAGVAEHHWVVGLTGAQLMCILCKGDDKYPATLPRPVLTALPLAMPLACSEPAEPQLEAQRIAAMVELDEYRLAATEAGLGEEETAEHTMRLVTKIDSLALKLFQTANGTERNAAERARGALKLANHFKLGPLADRLSRLLEAPATPAPRGVEPTATGKSVLELGGTGKAPKRKAGAAGAGGAKKAR</sequence>
<feature type="region of interest" description="Disordered" evidence="4">
    <location>
        <begin position="356"/>
        <end position="379"/>
    </location>
</feature>
<feature type="domain" description="WDHD1/CFT4 second beta-propeller" evidence="5">
    <location>
        <begin position="380"/>
        <end position="568"/>
    </location>
</feature>
<evidence type="ECO:0000256" key="2">
    <source>
        <dbReference type="ARBA" id="ARBA00022737"/>
    </source>
</evidence>